<organism evidence="1 2">
    <name type="scientific">Chlamydomonas eustigma</name>
    <dbReference type="NCBI Taxonomy" id="1157962"/>
    <lineage>
        <taxon>Eukaryota</taxon>
        <taxon>Viridiplantae</taxon>
        <taxon>Chlorophyta</taxon>
        <taxon>core chlorophytes</taxon>
        <taxon>Chlorophyceae</taxon>
        <taxon>CS clade</taxon>
        <taxon>Chlamydomonadales</taxon>
        <taxon>Chlamydomonadaceae</taxon>
        <taxon>Chlamydomonas</taxon>
    </lineage>
</organism>
<evidence type="ECO:0000313" key="1">
    <source>
        <dbReference type="EMBL" id="GAX84103.1"/>
    </source>
</evidence>
<proteinExistence type="predicted"/>
<protein>
    <recommendedName>
        <fullName evidence="3">MalT-like TPR region domain-containing protein</fullName>
    </recommendedName>
</protein>
<dbReference type="AlphaFoldDB" id="A0A250XM44"/>
<dbReference type="OrthoDB" id="549701at2759"/>
<reference evidence="1 2" key="1">
    <citation type="submission" date="2017-08" db="EMBL/GenBank/DDBJ databases">
        <title>Acidophilic green algal genome provides insights into adaptation to an acidic environment.</title>
        <authorList>
            <person name="Hirooka S."/>
            <person name="Hirose Y."/>
            <person name="Kanesaki Y."/>
            <person name="Higuchi S."/>
            <person name="Fujiwara T."/>
            <person name="Onuma R."/>
            <person name="Era A."/>
            <person name="Ohbayashi R."/>
            <person name="Uzuka A."/>
            <person name="Nozaki H."/>
            <person name="Yoshikawa H."/>
            <person name="Miyagishima S.Y."/>
        </authorList>
    </citation>
    <scope>NUCLEOTIDE SEQUENCE [LARGE SCALE GENOMIC DNA]</scope>
    <source>
        <strain evidence="1 2">NIES-2499</strain>
    </source>
</reference>
<gene>
    <name evidence="1" type="ORF">CEUSTIGMA_g11526.t1</name>
</gene>
<comment type="caution">
    <text evidence="1">The sequence shown here is derived from an EMBL/GenBank/DDBJ whole genome shotgun (WGS) entry which is preliminary data.</text>
</comment>
<accession>A0A250XM44</accession>
<dbReference type="Proteomes" id="UP000232323">
    <property type="component" value="Unassembled WGS sequence"/>
</dbReference>
<dbReference type="Gene3D" id="1.25.40.10">
    <property type="entry name" value="Tetratricopeptide repeat domain"/>
    <property type="match status" value="1"/>
</dbReference>
<evidence type="ECO:0000313" key="2">
    <source>
        <dbReference type="Proteomes" id="UP000232323"/>
    </source>
</evidence>
<name>A0A250XM44_9CHLO</name>
<sequence length="400" mass="44612">MSEMKKTDQGIMFEHIKETIVIGAKCEMNRTEAIAASSCSRYLSATNTYALMLYLERKYSDAQDVLLQATKQLVDRVNRRDSTFHDEAVCLWHLAIMILREKSCLDDAENVMHLFLYHCCCTSEEFCGTVSSSDQELYLDGVETLIELMTLRKEYTKAEMLCRKVIEQQQSCSQVVSSSVKESLAQCLYEEAREPIQALETALFLEGRGGGLHVAACYHVLAECCYHLDCEEGPKQAHALIKRALSLRTELLGEDHPKTLESSSMLATDKLNPESEMIGNTRQQLEVVVERGHEVAVLTLENAQLYSKADLFLAAEGLLKRCWSISKLIRPEGDHKAIAESLADALFGQGKALEAKTILKAAGLVKKGTSDNVPASYLRWLNKRVAKYLDAKGNEKGGQG</sequence>
<keyword evidence="2" id="KW-1185">Reference proteome</keyword>
<dbReference type="InterPro" id="IPR011990">
    <property type="entry name" value="TPR-like_helical_dom_sf"/>
</dbReference>
<dbReference type="EMBL" id="BEGY01000116">
    <property type="protein sequence ID" value="GAX84103.1"/>
    <property type="molecule type" value="Genomic_DNA"/>
</dbReference>
<evidence type="ECO:0008006" key="3">
    <source>
        <dbReference type="Google" id="ProtNLM"/>
    </source>
</evidence>